<protein>
    <submittedName>
        <fullName evidence="2">Uncharacterized protein</fullName>
    </submittedName>
</protein>
<keyword evidence="3" id="KW-1185">Reference proteome</keyword>
<proteinExistence type="predicted"/>
<accession>A0ABX2Q6F4</accession>
<evidence type="ECO:0000313" key="2">
    <source>
        <dbReference type="EMBL" id="NVO86554.1"/>
    </source>
</evidence>
<keyword evidence="1" id="KW-1133">Transmembrane helix</keyword>
<evidence type="ECO:0000256" key="1">
    <source>
        <dbReference type="SAM" id="Phobius"/>
    </source>
</evidence>
<organism evidence="2 3">
    <name type="scientific">Hymenobacter terrestris</name>
    <dbReference type="NCBI Taxonomy" id="2748310"/>
    <lineage>
        <taxon>Bacteria</taxon>
        <taxon>Pseudomonadati</taxon>
        <taxon>Bacteroidota</taxon>
        <taxon>Cytophagia</taxon>
        <taxon>Cytophagales</taxon>
        <taxon>Hymenobacteraceae</taxon>
        <taxon>Hymenobacter</taxon>
    </lineage>
</organism>
<dbReference type="EMBL" id="JABKAV010000085">
    <property type="protein sequence ID" value="NVO86554.1"/>
    <property type="molecule type" value="Genomic_DNA"/>
</dbReference>
<evidence type="ECO:0000313" key="3">
    <source>
        <dbReference type="Proteomes" id="UP000626554"/>
    </source>
</evidence>
<keyword evidence="1" id="KW-0812">Transmembrane</keyword>
<feature type="transmembrane region" description="Helical" evidence="1">
    <location>
        <begin position="38"/>
        <end position="56"/>
    </location>
</feature>
<gene>
    <name evidence="2" type="ORF">HW556_16845</name>
</gene>
<comment type="caution">
    <text evidence="2">The sequence shown here is derived from an EMBL/GenBank/DDBJ whole genome shotgun (WGS) entry which is preliminary data.</text>
</comment>
<reference evidence="2 3" key="1">
    <citation type="submission" date="2020-05" db="EMBL/GenBank/DDBJ databases">
        <title>Hymenobacter terrestris sp. nov. and Hymenobacter lapidiphilus sp. nov., isolated from regoliths in Antarctica.</title>
        <authorList>
            <person name="Sedlacek I."/>
            <person name="Pantucek R."/>
            <person name="Zeman M."/>
            <person name="Holochova P."/>
            <person name="Kralova S."/>
            <person name="Stankova E."/>
            <person name="Sedo O."/>
            <person name="Micenkova L."/>
            <person name="Svec P."/>
            <person name="Gupta V."/>
            <person name="Sood U."/>
            <person name="Korpole U.S."/>
            <person name="Lal R."/>
        </authorList>
    </citation>
    <scope>NUCLEOTIDE SEQUENCE [LARGE SCALE GENOMIC DNA]</scope>
    <source>
        <strain evidence="2 3">P5252</strain>
    </source>
</reference>
<dbReference type="Proteomes" id="UP000626554">
    <property type="component" value="Unassembled WGS sequence"/>
</dbReference>
<dbReference type="RefSeq" id="WP_176901286.1">
    <property type="nucleotide sequence ID" value="NZ_JABKAV010000085.1"/>
</dbReference>
<sequence length="107" mass="12307">MDKLSREMPTTVFKLASDFVNWFKSSVLTSYLARKCRMIFLTFLLWIAIPATLVTMNRTYNDLKSLKIEIPMEKKPNAPFEQNKKSADVATIELNSKLAQRNVGYAI</sequence>
<name>A0ABX2Q6F4_9BACT</name>
<keyword evidence="1" id="KW-0472">Membrane</keyword>